<dbReference type="InterPro" id="IPR011856">
    <property type="entry name" value="tRNA_endonuc-like_dom_sf"/>
</dbReference>
<comment type="caution">
    <text evidence="3">The sequence shown here is derived from an EMBL/GenBank/DDBJ whole genome shotgun (WGS) entry which is preliminary data.</text>
</comment>
<dbReference type="HAMAP" id="MF_00048">
    <property type="entry name" value="UPF0102"/>
    <property type="match status" value="1"/>
</dbReference>
<dbReference type="CDD" id="cd20736">
    <property type="entry name" value="PoNe_Nuclease"/>
    <property type="match status" value="1"/>
</dbReference>
<dbReference type="InterPro" id="IPR003509">
    <property type="entry name" value="UPF0102_YraN-like"/>
</dbReference>
<evidence type="ECO:0000256" key="2">
    <source>
        <dbReference type="HAMAP-Rule" id="MF_00048"/>
    </source>
</evidence>
<dbReference type="InterPro" id="IPR011335">
    <property type="entry name" value="Restrct_endonuc-II-like"/>
</dbReference>
<dbReference type="NCBIfam" id="NF009150">
    <property type="entry name" value="PRK12497.1-3"/>
    <property type="match status" value="1"/>
</dbReference>
<sequence>MKFWKFGKTKIGTEGEILAKKFLQKKGYKIIATNYKNKLGEIDIIALEKDTLVFVEVKTRTTTRFGLAKEAVNKHKQKQIIKVAMCYLKTLNEKNLKVRFDVIAINLKNKEIEHIHNAFTL</sequence>
<accession>A0A7C0U2W2</accession>
<evidence type="ECO:0000313" key="3">
    <source>
        <dbReference type="EMBL" id="HDD44474.1"/>
    </source>
</evidence>
<dbReference type="AlphaFoldDB" id="A0A7C0U2W2"/>
<dbReference type="Gene3D" id="3.40.1350.10">
    <property type="match status" value="1"/>
</dbReference>
<reference evidence="3" key="1">
    <citation type="journal article" date="2020" name="mSystems">
        <title>Genome- and Community-Level Interaction Insights into Carbon Utilization and Element Cycling Functions of Hydrothermarchaeota in Hydrothermal Sediment.</title>
        <authorList>
            <person name="Zhou Z."/>
            <person name="Liu Y."/>
            <person name="Xu W."/>
            <person name="Pan J."/>
            <person name="Luo Z.H."/>
            <person name="Li M."/>
        </authorList>
    </citation>
    <scope>NUCLEOTIDE SEQUENCE [LARGE SCALE GENOMIC DNA]</scope>
    <source>
        <strain evidence="3">HyVt-233</strain>
    </source>
</reference>
<evidence type="ECO:0000256" key="1">
    <source>
        <dbReference type="ARBA" id="ARBA00006738"/>
    </source>
</evidence>
<name>A0A7C0U2W2_DESA2</name>
<dbReference type="PANTHER" id="PTHR34039">
    <property type="entry name" value="UPF0102 PROTEIN YRAN"/>
    <property type="match status" value="1"/>
</dbReference>
<dbReference type="Proteomes" id="UP000886289">
    <property type="component" value="Unassembled WGS sequence"/>
</dbReference>
<organism evidence="3">
    <name type="scientific">Desulfofervidus auxilii</name>
    <dbReference type="NCBI Taxonomy" id="1621989"/>
    <lineage>
        <taxon>Bacteria</taxon>
        <taxon>Pseudomonadati</taxon>
        <taxon>Thermodesulfobacteriota</taxon>
        <taxon>Candidatus Desulfofervidia</taxon>
        <taxon>Candidatus Desulfofervidales</taxon>
        <taxon>Candidatus Desulfofervidaceae</taxon>
        <taxon>Candidatus Desulfofervidus</taxon>
    </lineage>
</organism>
<dbReference type="EMBL" id="DRBS01000245">
    <property type="protein sequence ID" value="HDD44474.1"/>
    <property type="molecule type" value="Genomic_DNA"/>
</dbReference>
<comment type="similarity">
    <text evidence="1 2">Belongs to the UPF0102 family.</text>
</comment>
<proteinExistence type="inferred from homology"/>
<protein>
    <recommendedName>
        <fullName evidence="2">UPF0102 protein ENG63_06410</fullName>
    </recommendedName>
</protein>
<dbReference type="PANTHER" id="PTHR34039:SF1">
    <property type="entry name" value="UPF0102 PROTEIN YRAN"/>
    <property type="match status" value="1"/>
</dbReference>
<dbReference type="Pfam" id="PF02021">
    <property type="entry name" value="UPF0102"/>
    <property type="match status" value="1"/>
</dbReference>
<dbReference type="GO" id="GO:0003676">
    <property type="term" value="F:nucleic acid binding"/>
    <property type="evidence" value="ECO:0007669"/>
    <property type="project" value="InterPro"/>
</dbReference>
<dbReference type="NCBIfam" id="NF009154">
    <property type="entry name" value="PRK12497.3-3"/>
    <property type="match status" value="1"/>
</dbReference>
<dbReference type="SUPFAM" id="SSF52980">
    <property type="entry name" value="Restriction endonuclease-like"/>
    <property type="match status" value="1"/>
</dbReference>
<dbReference type="NCBIfam" id="TIGR00252">
    <property type="entry name" value="YraN family protein"/>
    <property type="match status" value="1"/>
</dbReference>
<gene>
    <name evidence="3" type="ORF">ENG63_06410</name>
</gene>